<reference evidence="1" key="1">
    <citation type="journal article" date="2015" name="Nature">
        <title>Complex archaea that bridge the gap between prokaryotes and eukaryotes.</title>
        <authorList>
            <person name="Spang A."/>
            <person name="Saw J.H."/>
            <person name="Jorgensen S.L."/>
            <person name="Zaremba-Niedzwiedzka K."/>
            <person name="Martijn J."/>
            <person name="Lind A.E."/>
            <person name="van Eijk R."/>
            <person name="Schleper C."/>
            <person name="Guy L."/>
            <person name="Ettema T.J."/>
        </authorList>
    </citation>
    <scope>NUCLEOTIDE SEQUENCE</scope>
</reference>
<dbReference type="AlphaFoldDB" id="A0A0F9IL19"/>
<organism evidence="1">
    <name type="scientific">marine sediment metagenome</name>
    <dbReference type="NCBI Taxonomy" id="412755"/>
    <lineage>
        <taxon>unclassified sequences</taxon>
        <taxon>metagenomes</taxon>
        <taxon>ecological metagenomes</taxon>
    </lineage>
</organism>
<dbReference type="EMBL" id="LAZR01020710">
    <property type="protein sequence ID" value="KKL87907.1"/>
    <property type="molecule type" value="Genomic_DNA"/>
</dbReference>
<protein>
    <submittedName>
        <fullName evidence="1">Uncharacterized protein</fullName>
    </submittedName>
</protein>
<name>A0A0F9IL19_9ZZZZ</name>
<gene>
    <name evidence="1" type="ORF">LCGC14_1929990</name>
</gene>
<accession>A0A0F9IL19</accession>
<sequence>TKWLTEQRTAGTPVGDIEKTVAFMMTLDADQADQHKQLLLAQPKIASAKAEQTVTFAAPGSEDSEAAIKQDYAQNKEQYQALGVTANDMKYAKYVRSNRATNEIQV</sequence>
<evidence type="ECO:0000313" key="1">
    <source>
        <dbReference type="EMBL" id="KKL87907.1"/>
    </source>
</evidence>
<feature type="non-terminal residue" evidence="1">
    <location>
        <position position="1"/>
    </location>
</feature>
<proteinExistence type="predicted"/>
<comment type="caution">
    <text evidence="1">The sequence shown here is derived from an EMBL/GenBank/DDBJ whole genome shotgun (WGS) entry which is preliminary data.</text>
</comment>